<dbReference type="Proteomes" id="UP000050280">
    <property type="component" value="Unassembled WGS sequence"/>
</dbReference>
<dbReference type="RefSeq" id="WP_054559027.1">
    <property type="nucleotide sequence ID" value="NZ_LDJX01000003.1"/>
</dbReference>
<name>A0A0P7A6B0_9FLAO</name>
<feature type="transmembrane region" description="Helical" evidence="1">
    <location>
        <begin position="24"/>
        <end position="44"/>
    </location>
</feature>
<evidence type="ECO:0000256" key="1">
    <source>
        <dbReference type="SAM" id="Phobius"/>
    </source>
</evidence>
<accession>A0A0P7A6B0</accession>
<evidence type="ECO:0000313" key="3">
    <source>
        <dbReference type="Proteomes" id="UP000050280"/>
    </source>
</evidence>
<feature type="transmembrane region" description="Helical" evidence="1">
    <location>
        <begin position="64"/>
        <end position="83"/>
    </location>
</feature>
<dbReference type="EMBL" id="LDJX01000003">
    <property type="protein sequence ID" value="KPM32265.1"/>
    <property type="molecule type" value="Genomic_DNA"/>
</dbReference>
<reference evidence="2 3" key="1">
    <citation type="submission" date="2015-09" db="EMBL/GenBank/DDBJ databases">
        <title>Genome sequence of the marine flavobacterium Croceitalea dokdonensis DOKDO 023 that contains proton- and sodium-pumping rhodopsins.</title>
        <authorList>
            <person name="Kwon S.-K."/>
            <person name="Lee H.K."/>
            <person name="Kwak M.-J."/>
            <person name="Kim J.F."/>
        </authorList>
    </citation>
    <scope>NUCLEOTIDE SEQUENCE [LARGE SCALE GENOMIC DNA]</scope>
    <source>
        <strain evidence="2 3">DOKDO 023</strain>
    </source>
</reference>
<dbReference type="AlphaFoldDB" id="A0A0P7A6B0"/>
<keyword evidence="3" id="KW-1185">Reference proteome</keyword>
<evidence type="ECO:0008006" key="4">
    <source>
        <dbReference type="Google" id="ProtNLM"/>
    </source>
</evidence>
<organism evidence="2 3">
    <name type="scientific">Croceitalea dokdonensis DOKDO 023</name>
    <dbReference type="NCBI Taxonomy" id="1300341"/>
    <lineage>
        <taxon>Bacteria</taxon>
        <taxon>Pseudomonadati</taxon>
        <taxon>Bacteroidota</taxon>
        <taxon>Flavobacteriia</taxon>
        <taxon>Flavobacteriales</taxon>
        <taxon>Flavobacteriaceae</taxon>
        <taxon>Croceitalea</taxon>
    </lineage>
</organism>
<keyword evidence="1" id="KW-0472">Membrane</keyword>
<gene>
    <name evidence="2" type="ORF">I595_1915</name>
</gene>
<keyword evidence="1" id="KW-0812">Transmembrane</keyword>
<proteinExistence type="predicted"/>
<protein>
    <recommendedName>
        <fullName evidence="4">Nudix hydrolase domain-containing protein</fullName>
    </recommendedName>
</protein>
<dbReference type="OrthoDB" id="1190494at2"/>
<keyword evidence="1" id="KW-1133">Transmembrane helix</keyword>
<comment type="caution">
    <text evidence="2">The sequence shown here is derived from an EMBL/GenBank/DDBJ whole genome shotgun (WGS) entry which is preliminary data.</text>
</comment>
<sequence length="440" mass="50803">MNKGFYFILVSVKKLRGMLDRMKWLRSEVISFVVFIALTIVSILELFEVIKNQEVTMIAVGKEVLPFLVGLIGAFISFLKLFFSYRLDLHLTPNPKISTDDLVLPIDFQLDEFEIDYQKNTQAIIYNPKVNLLLNDAKNTIVLQEDSFDIHPVARKNLIYLFRKMPDFSSETFDQTKVRLTQELTESLLRSTKSINVQKTSYYRDRLSNSLANYKLVQNRHVILNLRDEFLNPQNNEVLPLNESKLSNQLGASTLLVTGDKKIVFLMQGKGTNENKKRWAPSGSGSFDFVRPTSGQLFTDYCLEQAKRELREESNIEEKDIKKIAICGFGRYIYRNGKPEIFCLATTDRESSEIKIRLKEWDYQDKSKINALELPETQNKTNLLLGLKGAMDHLNQITSRVPSGNREEESVSGPLYWNVKFAYEYVQSLSEESLASFFDW</sequence>
<evidence type="ECO:0000313" key="2">
    <source>
        <dbReference type="EMBL" id="KPM32265.1"/>
    </source>
</evidence>